<dbReference type="PANTHER" id="PTHR33376:SF15">
    <property type="entry name" value="BLL6794 PROTEIN"/>
    <property type="match status" value="1"/>
</dbReference>
<keyword evidence="1 2" id="KW-0732">Signal</keyword>
<evidence type="ECO:0000256" key="2">
    <source>
        <dbReference type="SAM" id="SignalP"/>
    </source>
</evidence>
<dbReference type="GO" id="GO:0055085">
    <property type="term" value="P:transmembrane transport"/>
    <property type="evidence" value="ECO:0007669"/>
    <property type="project" value="InterPro"/>
</dbReference>
<dbReference type="RefSeq" id="WP_080531328.1">
    <property type="nucleotide sequence ID" value="NZ_CP012331.1"/>
</dbReference>
<evidence type="ECO:0000313" key="3">
    <source>
        <dbReference type="EMBL" id="MCE7510563.1"/>
    </source>
</evidence>
<dbReference type="AlphaFoldDB" id="A0A9Q3W9E3"/>
<dbReference type="Proteomes" id="UP001107961">
    <property type="component" value="Unassembled WGS sequence"/>
</dbReference>
<feature type="signal peptide" evidence="2">
    <location>
        <begin position="1"/>
        <end position="23"/>
    </location>
</feature>
<protein>
    <submittedName>
        <fullName evidence="3">TRAP transporter substrate-binding protein</fullName>
    </submittedName>
</protein>
<reference evidence="3" key="1">
    <citation type="submission" date="2022-01" db="EMBL/GenBank/DDBJ databases">
        <authorList>
            <person name="Karlyshev A.V."/>
            <person name="Jaspars M."/>
        </authorList>
    </citation>
    <scope>NUCLEOTIDE SEQUENCE</scope>
    <source>
        <strain evidence="3">AGSA3-2</strain>
    </source>
</reference>
<dbReference type="Gene3D" id="3.40.190.170">
    <property type="entry name" value="Bacterial extracellular solute-binding protein, family 7"/>
    <property type="match status" value="1"/>
</dbReference>
<dbReference type="InterPro" id="IPR018389">
    <property type="entry name" value="DctP_fam"/>
</dbReference>
<sequence length="350" mass="38666">MNSKKIMALLAIVWLSLSAQTQSAEQEKEKVTLRIMHFLPAVANAQKNVLEPWCADLAEQSGDRIECQIYPSMQLGGTPAQLADMARNGVVDIVWTGLGYAAGRFPRSEALELPFVMPSGGVDGSEVAWEFYQRYAKDDFRDYHVLAIQSDGGGTLHTARRKVASLDDMKGLRVRASTRLASEMLTSLGATPVSMPPAQIADTLAKGVIDGALAVWEVVPPTKLDETTHYHMRTAPDQATPTVTTLAVLMNKKRYQDLPDDLRVIVDRLSGEALSRRFGEAWDVTIDQVVEQLSADPDHEIVTLDDATYQSMREASQRVTDEWVASDKGGIDRQALYQGLREIVREHAAR</sequence>
<dbReference type="EMBL" id="JAJVKT010000026">
    <property type="protein sequence ID" value="MCE7510563.1"/>
    <property type="molecule type" value="Genomic_DNA"/>
</dbReference>
<proteinExistence type="predicted"/>
<dbReference type="InterPro" id="IPR038404">
    <property type="entry name" value="TRAP_DctP_sf"/>
</dbReference>
<dbReference type="Pfam" id="PF03480">
    <property type="entry name" value="DctP"/>
    <property type="match status" value="1"/>
</dbReference>
<name>A0A9Q3W9E3_9GAMM</name>
<accession>A0A9Q3W9E3</accession>
<dbReference type="KEGG" id="axe:P40_15400"/>
<dbReference type="CDD" id="cd13665">
    <property type="entry name" value="PBP2_TRAP_Dctp3_4"/>
    <property type="match status" value="1"/>
</dbReference>
<evidence type="ECO:0000313" key="4">
    <source>
        <dbReference type="Proteomes" id="UP001107961"/>
    </source>
</evidence>
<dbReference type="NCBIfam" id="NF037995">
    <property type="entry name" value="TRAP_S1"/>
    <property type="match status" value="1"/>
</dbReference>
<feature type="chain" id="PRO_5040427948" evidence="2">
    <location>
        <begin position="24"/>
        <end position="350"/>
    </location>
</feature>
<evidence type="ECO:0000256" key="1">
    <source>
        <dbReference type="ARBA" id="ARBA00022729"/>
    </source>
</evidence>
<dbReference type="PANTHER" id="PTHR33376">
    <property type="match status" value="1"/>
</dbReference>
<comment type="caution">
    <text evidence="3">The sequence shown here is derived from an EMBL/GenBank/DDBJ whole genome shotgun (WGS) entry which is preliminary data.</text>
</comment>
<keyword evidence="4" id="KW-1185">Reference proteome</keyword>
<gene>
    <name evidence="3" type="ORF">LZG35_18150</name>
</gene>
<organism evidence="3 4">
    <name type="scientific">Alloalcanivorax xenomutans</name>
    <dbReference type="NCBI Taxonomy" id="1094342"/>
    <lineage>
        <taxon>Bacteria</taxon>
        <taxon>Pseudomonadati</taxon>
        <taxon>Pseudomonadota</taxon>
        <taxon>Gammaproteobacteria</taxon>
        <taxon>Oceanospirillales</taxon>
        <taxon>Alcanivoracaceae</taxon>
        <taxon>Alloalcanivorax</taxon>
    </lineage>
</organism>